<name>Q7TV54_PROMM</name>
<organism evidence="1 2">
    <name type="scientific">Prochlorococcus marinus (strain MIT 9313)</name>
    <dbReference type="NCBI Taxonomy" id="74547"/>
    <lineage>
        <taxon>Bacteria</taxon>
        <taxon>Bacillati</taxon>
        <taxon>Cyanobacteriota</taxon>
        <taxon>Cyanophyceae</taxon>
        <taxon>Synechococcales</taxon>
        <taxon>Prochlorococcaceae</taxon>
        <taxon>Prochlorococcus</taxon>
    </lineage>
</organism>
<reference evidence="1 2" key="1">
    <citation type="journal article" date="2003" name="Nature">
        <title>Genome divergence in two Prochlorococcus ecotypes reflects oceanic niche differentiation.</title>
        <authorList>
            <person name="Rocap G."/>
            <person name="Larimer F.W."/>
            <person name="Lamerdin J.E."/>
            <person name="Malfatti S."/>
            <person name="Chain P."/>
            <person name="Ahlgren N.A."/>
            <person name="Arellano A."/>
            <person name="Coleman M."/>
            <person name="Hauser L."/>
            <person name="Hess W.R."/>
            <person name="Johnson Z.I."/>
            <person name="Land M.L."/>
            <person name="Lindell D."/>
            <person name="Post A.F."/>
            <person name="Regala W."/>
            <person name="Shah M."/>
            <person name="Shaw S.L."/>
            <person name="Steglich C."/>
            <person name="Sullivan M.B."/>
            <person name="Ting C.S."/>
            <person name="Tolonen A."/>
            <person name="Webb E.A."/>
            <person name="Zinser E.R."/>
            <person name="Chisholm S.W."/>
        </authorList>
    </citation>
    <scope>NUCLEOTIDE SEQUENCE [LARGE SCALE GENOMIC DNA]</scope>
    <source>
        <strain evidence="2">MIT 9313</strain>
    </source>
</reference>
<dbReference type="EMBL" id="BX548175">
    <property type="protein sequence ID" value="CAE20456.1"/>
    <property type="molecule type" value="Genomic_DNA"/>
</dbReference>
<dbReference type="Proteomes" id="UP000001423">
    <property type="component" value="Chromosome"/>
</dbReference>
<accession>Q7TV54</accession>
<evidence type="ECO:0000313" key="1">
    <source>
        <dbReference type="EMBL" id="CAE20456.1"/>
    </source>
</evidence>
<dbReference type="KEGG" id="pmt:PMT_0281"/>
<sequence length="127" mass="13867">MYVKYPIIAILTPINPKKINNGFCIPAGADNCRPNTLSTSFLGISFSSLSVASKYGIPNLFFGGSKASVWSLLELALLSGSSMIIVLIMSQHYTIGLVARQSTHISMVFNTKMIIIYAEYLGISHYL</sequence>
<evidence type="ECO:0000313" key="2">
    <source>
        <dbReference type="Proteomes" id="UP000001423"/>
    </source>
</evidence>
<dbReference type="AlphaFoldDB" id="Q7TV54"/>
<gene>
    <name evidence="1" type="ordered locus">PMT_0281</name>
</gene>
<proteinExistence type="predicted"/>
<keyword evidence="2" id="KW-1185">Reference proteome</keyword>
<protein>
    <submittedName>
        <fullName evidence="1">Possible Resolvase, N terminal domain</fullName>
    </submittedName>
</protein>
<dbReference type="HOGENOM" id="CLU_1968579_0_0_3"/>